<keyword evidence="3" id="KW-0472">Membrane</keyword>
<dbReference type="EMBL" id="CP114976">
    <property type="protein sequence ID" value="WBE25159.1"/>
    <property type="molecule type" value="Genomic_DNA"/>
</dbReference>
<dbReference type="KEGG" id="dce:O6P33_12540"/>
<dbReference type="EC" id="4.2.2.-" evidence="3"/>
<proteinExistence type="inferred from homology"/>
<keyword evidence="2 3" id="KW-0961">Cell wall biogenesis/degradation</keyword>
<comment type="subcellular location">
    <subcellularLocation>
        <location evidence="3">Cell membrane</location>
        <topology evidence="3">Lipid-anchor</topology>
    </subcellularLocation>
</comment>
<dbReference type="HAMAP" id="MF_02071">
    <property type="entry name" value="RlpA"/>
    <property type="match status" value="1"/>
</dbReference>
<dbReference type="PANTHER" id="PTHR34183">
    <property type="entry name" value="ENDOLYTIC PEPTIDOGLYCAN TRANSGLYCOSYLASE RLPA"/>
    <property type="match status" value="1"/>
</dbReference>
<evidence type="ECO:0000256" key="4">
    <source>
        <dbReference type="RuleBase" id="RU003495"/>
    </source>
</evidence>
<keyword evidence="5" id="KW-0732">Signal</keyword>
<evidence type="ECO:0000313" key="7">
    <source>
        <dbReference type="EMBL" id="WBE25159.1"/>
    </source>
</evidence>
<keyword evidence="3" id="KW-0449">Lipoprotein</keyword>
<feature type="chain" id="PRO_5041979564" description="Endolytic peptidoglycan transglycosylase RlpA" evidence="5">
    <location>
        <begin position="21"/>
        <end position="120"/>
    </location>
</feature>
<comment type="similarity">
    <text evidence="3 4">Belongs to the RlpA family.</text>
</comment>
<dbReference type="Pfam" id="PF03330">
    <property type="entry name" value="DPBB_1"/>
    <property type="match status" value="1"/>
</dbReference>
<comment type="function">
    <text evidence="3">Lytic transglycosylase with a strong preference for naked glycan strands that lack stem peptides.</text>
</comment>
<evidence type="ECO:0000256" key="1">
    <source>
        <dbReference type="ARBA" id="ARBA00023239"/>
    </source>
</evidence>
<feature type="domain" description="RlpA-like protein double-psi beta-barrel" evidence="6">
    <location>
        <begin position="28"/>
        <end position="115"/>
    </location>
</feature>
<feature type="signal peptide" evidence="5">
    <location>
        <begin position="1"/>
        <end position="20"/>
    </location>
</feature>
<dbReference type="InterPro" id="IPR036908">
    <property type="entry name" value="RlpA-like_sf"/>
</dbReference>
<evidence type="ECO:0000313" key="8">
    <source>
        <dbReference type="Proteomes" id="UP001212189"/>
    </source>
</evidence>
<dbReference type="GO" id="GO:0008932">
    <property type="term" value="F:lytic endotransglycosylase activity"/>
    <property type="evidence" value="ECO:0007669"/>
    <property type="project" value="UniProtKB-UniRule"/>
</dbReference>
<evidence type="ECO:0000256" key="2">
    <source>
        <dbReference type="ARBA" id="ARBA00023316"/>
    </source>
</evidence>
<keyword evidence="3" id="KW-1003">Cell membrane</keyword>
<evidence type="ECO:0000259" key="6">
    <source>
        <dbReference type="Pfam" id="PF03330"/>
    </source>
</evidence>
<evidence type="ECO:0000256" key="3">
    <source>
        <dbReference type="HAMAP-Rule" id="MF_02071"/>
    </source>
</evidence>
<dbReference type="InterPro" id="IPR009009">
    <property type="entry name" value="RlpA-like_DPBB"/>
</dbReference>
<dbReference type="InterPro" id="IPR012997">
    <property type="entry name" value="RplA"/>
</dbReference>
<gene>
    <name evidence="3" type="primary">rlpA</name>
    <name evidence="7" type="ORF">O6P33_12540</name>
</gene>
<keyword evidence="1 3" id="KW-0456">Lyase</keyword>
<dbReference type="PROSITE" id="PS51257">
    <property type="entry name" value="PROKAR_LIPOPROTEIN"/>
    <property type="match status" value="1"/>
</dbReference>
<dbReference type="NCBIfam" id="TIGR00413">
    <property type="entry name" value="rlpA"/>
    <property type="match status" value="1"/>
</dbReference>
<keyword evidence="8" id="KW-1185">Reference proteome</keyword>
<protein>
    <recommendedName>
        <fullName evidence="3">Endolytic peptidoglycan transglycosylase RlpA</fullName>
        <ecNumber evidence="3">4.2.2.-</ecNumber>
    </recommendedName>
</protein>
<reference evidence="7 8" key="1">
    <citation type="submission" date="2022-12" db="EMBL/GenBank/DDBJ databases">
        <title>Coexistence and Characterization of a Novel Tigecycline Resistance gene tet(X) variant and blaNDM-1 in a Pseudomonas caeni Isolate of Chicken Origin.</title>
        <authorList>
            <person name="Lu X."/>
            <person name="Zhang L."/>
            <person name="Li R."/>
            <person name="Wang Z."/>
        </authorList>
    </citation>
    <scope>NUCLEOTIDE SEQUENCE [LARGE SCALE GENOMIC DNA]</scope>
    <source>
        <strain evidence="7 8">CE14</strain>
    </source>
</reference>
<name>A0AAE9VNL2_9GAMM</name>
<dbReference type="CDD" id="cd22268">
    <property type="entry name" value="DPBB_RlpA-like"/>
    <property type="match status" value="1"/>
</dbReference>
<dbReference type="GO" id="GO:0005886">
    <property type="term" value="C:plasma membrane"/>
    <property type="evidence" value="ECO:0007669"/>
    <property type="project" value="UniProtKB-SubCell"/>
</dbReference>
<evidence type="ECO:0000256" key="5">
    <source>
        <dbReference type="SAM" id="SignalP"/>
    </source>
</evidence>
<dbReference type="GO" id="GO:0000270">
    <property type="term" value="P:peptidoglycan metabolic process"/>
    <property type="evidence" value="ECO:0007669"/>
    <property type="project" value="UniProtKB-UniRule"/>
</dbReference>
<dbReference type="AlphaFoldDB" id="A0AAE9VNL2"/>
<dbReference type="Gene3D" id="2.40.40.10">
    <property type="entry name" value="RlpA-like domain"/>
    <property type="match status" value="1"/>
</dbReference>
<dbReference type="Proteomes" id="UP001212189">
    <property type="component" value="Chromosome"/>
</dbReference>
<dbReference type="PANTHER" id="PTHR34183:SF1">
    <property type="entry name" value="ENDOLYTIC PEPTIDOGLYCAN TRANSGLYCOSYLASE RLPA"/>
    <property type="match status" value="1"/>
</dbReference>
<dbReference type="RefSeq" id="WP_269818104.1">
    <property type="nucleotide sequence ID" value="NZ_CP114976.1"/>
</dbReference>
<keyword evidence="3" id="KW-0564">Palmitate</keyword>
<dbReference type="InterPro" id="IPR034718">
    <property type="entry name" value="RlpA"/>
</dbReference>
<accession>A0AAE9VNL2</accession>
<sequence length="120" mass="13085">MRIYFLLAAFIFLGACSTQSSSPKLGSSGQASWYGAYHHGKKTASGERFNQNALTAAHRTLAFGTRVKVTNTLNNKSVTVRINDRGPYSKGRVIDLSRAAASKIDMIQNGVVPVRLQVLR</sequence>
<dbReference type="GO" id="GO:0071555">
    <property type="term" value="P:cell wall organization"/>
    <property type="evidence" value="ECO:0007669"/>
    <property type="project" value="UniProtKB-KW"/>
</dbReference>
<dbReference type="SUPFAM" id="SSF50685">
    <property type="entry name" value="Barwin-like endoglucanases"/>
    <property type="match status" value="1"/>
</dbReference>
<organism evidence="7 8">
    <name type="scientific">Denitrificimonas caeni</name>
    <dbReference type="NCBI Taxonomy" id="521720"/>
    <lineage>
        <taxon>Bacteria</taxon>
        <taxon>Pseudomonadati</taxon>
        <taxon>Pseudomonadota</taxon>
        <taxon>Gammaproteobacteria</taxon>
        <taxon>Pseudomonadales</taxon>
        <taxon>Pseudomonadaceae</taxon>
        <taxon>Denitrificimonas</taxon>
    </lineage>
</organism>